<evidence type="ECO:0000256" key="6">
    <source>
        <dbReference type="ARBA" id="ARBA00022692"/>
    </source>
</evidence>
<comment type="similarity">
    <text evidence="2 10">Belongs to the binding-protein-dependent transport system permease family. CysTW subfamily.</text>
</comment>
<evidence type="ECO:0000256" key="9">
    <source>
        <dbReference type="RuleBase" id="RU363032"/>
    </source>
</evidence>
<keyword evidence="3 9" id="KW-0813">Transport</keyword>
<dbReference type="Pfam" id="PF00528">
    <property type="entry name" value="BPD_transp_1"/>
    <property type="match status" value="1"/>
</dbReference>
<feature type="domain" description="ABC transmembrane type-1" evidence="11">
    <location>
        <begin position="6"/>
        <end position="211"/>
    </location>
</feature>
<dbReference type="EMBL" id="FNYV01000006">
    <property type="protein sequence ID" value="SEJ62861.1"/>
    <property type="molecule type" value="Genomic_DNA"/>
</dbReference>
<evidence type="ECO:0000256" key="2">
    <source>
        <dbReference type="ARBA" id="ARBA00007069"/>
    </source>
</evidence>
<feature type="transmembrane region" description="Helical" evidence="9">
    <location>
        <begin position="82"/>
        <end position="111"/>
    </location>
</feature>
<organism evidence="12 13">
    <name type="scientific">Micromonospora phaseoli</name>
    <dbReference type="NCBI Taxonomy" id="1144548"/>
    <lineage>
        <taxon>Bacteria</taxon>
        <taxon>Bacillati</taxon>
        <taxon>Actinomycetota</taxon>
        <taxon>Actinomycetes</taxon>
        <taxon>Micromonosporales</taxon>
        <taxon>Micromonosporaceae</taxon>
        <taxon>Micromonospora</taxon>
    </lineage>
</organism>
<evidence type="ECO:0000256" key="3">
    <source>
        <dbReference type="ARBA" id="ARBA00022448"/>
    </source>
</evidence>
<dbReference type="CDD" id="cd06261">
    <property type="entry name" value="TM_PBP2"/>
    <property type="match status" value="1"/>
</dbReference>
<evidence type="ECO:0000256" key="8">
    <source>
        <dbReference type="ARBA" id="ARBA00023136"/>
    </source>
</evidence>
<dbReference type="SUPFAM" id="SSF161098">
    <property type="entry name" value="MetI-like"/>
    <property type="match status" value="1"/>
</dbReference>
<evidence type="ECO:0000256" key="1">
    <source>
        <dbReference type="ARBA" id="ARBA00004651"/>
    </source>
</evidence>
<keyword evidence="7 9" id="KW-1133">Transmembrane helix</keyword>
<sequence length="224" mass="23684">MDWQAIWVSARLAGLTTLILLPLAVPIAAWLALSRRRIAVVVEAVIALPLVLPPTVLGFYVLTALGTASPFGRWWQQTTGATLAFTFTGLLVASVLSSLPFAVQPLVAAFAGLDRRLLEASAVLGRTRAGTLLRVALPLSKAGLATAAVLTFAHTVGEFGVVLMVGGNIPGATRTVSITIYDSVQAFDYATAARTSAAMLGFALLVLTTLYSLRRARGTRWPRP</sequence>
<evidence type="ECO:0000259" key="11">
    <source>
        <dbReference type="PROSITE" id="PS50928"/>
    </source>
</evidence>
<dbReference type="Proteomes" id="UP000198707">
    <property type="component" value="Unassembled WGS sequence"/>
</dbReference>
<feature type="transmembrane region" description="Helical" evidence="9">
    <location>
        <begin position="12"/>
        <end position="33"/>
    </location>
</feature>
<keyword evidence="8 9" id="KW-0472">Membrane</keyword>
<dbReference type="GO" id="GO:0015098">
    <property type="term" value="F:molybdate ion transmembrane transporter activity"/>
    <property type="evidence" value="ECO:0007669"/>
    <property type="project" value="UniProtKB-UniRule"/>
</dbReference>
<keyword evidence="13" id="KW-1185">Reference proteome</keyword>
<dbReference type="InterPro" id="IPR000515">
    <property type="entry name" value="MetI-like"/>
</dbReference>
<protein>
    <recommendedName>
        <fullName evidence="10">Molybdenum transport system permease</fullName>
    </recommendedName>
</protein>
<dbReference type="InterPro" id="IPR011867">
    <property type="entry name" value="ModB_ABC"/>
</dbReference>
<dbReference type="PROSITE" id="PS50928">
    <property type="entry name" value="ABC_TM1"/>
    <property type="match status" value="1"/>
</dbReference>
<evidence type="ECO:0000313" key="12">
    <source>
        <dbReference type="EMBL" id="SEJ62861.1"/>
    </source>
</evidence>
<dbReference type="GO" id="GO:0005886">
    <property type="term" value="C:plasma membrane"/>
    <property type="evidence" value="ECO:0007669"/>
    <property type="project" value="UniProtKB-SubCell"/>
</dbReference>
<name>A0A1H7AB91_9ACTN</name>
<evidence type="ECO:0000256" key="5">
    <source>
        <dbReference type="ARBA" id="ARBA00022505"/>
    </source>
</evidence>
<comment type="subcellular location">
    <subcellularLocation>
        <location evidence="1 9">Cell membrane</location>
        <topology evidence="1 9">Multi-pass membrane protein</topology>
    </subcellularLocation>
</comment>
<gene>
    <name evidence="12" type="ORF">SAMN05443287_10630</name>
</gene>
<evidence type="ECO:0000256" key="7">
    <source>
        <dbReference type="ARBA" id="ARBA00022989"/>
    </source>
</evidence>
<dbReference type="NCBIfam" id="TIGR02141">
    <property type="entry name" value="modB_ABC"/>
    <property type="match status" value="1"/>
</dbReference>
<accession>A0A1H7AB91</accession>
<dbReference type="STRING" id="1144548.SAMN05443287_10630"/>
<feature type="transmembrane region" description="Helical" evidence="9">
    <location>
        <begin position="132"/>
        <end position="153"/>
    </location>
</feature>
<dbReference type="InterPro" id="IPR035906">
    <property type="entry name" value="MetI-like_sf"/>
</dbReference>
<dbReference type="PANTHER" id="PTHR30183">
    <property type="entry name" value="MOLYBDENUM TRANSPORT SYSTEM PERMEASE PROTEIN MODB"/>
    <property type="match status" value="1"/>
</dbReference>
<feature type="transmembrane region" description="Helical" evidence="9">
    <location>
        <begin position="40"/>
        <end position="62"/>
    </location>
</feature>
<dbReference type="AlphaFoldDB" id="A0A1H7AB91"/>
<dbReference type="PANTHER" id="PTHR30183:SF8">
    <property type="entry name" value="MOLYBDENUM TRANSPORT SYSTEM PERMEASE"/>
    <property type="match status" value="1"/>
</dbReference>
<keyword evidence="4 10" id="KW-1003">Cell membrane</keyword>
<dbReference type="Gene3D" id="1.10.3720.10">
    <property type="entry name" value="MetI-like"/>
    <property type="match status" value="1"/>
</dbReference>
<dbReference type="OrthoDB" id="9774448at2"/>
<comment type="function">
    <text evidence="10">Part of the binding-protein-dependent transport system for molybdenum; probably responsible for the translocation of the substrate across the membrane.</text>
</comment>
<evidence type="ECO:0000256" key="4">
    <source>
        <dbReference type="ARBA" id="ARBA00022475"/>
    </source>
</evidence>
<keyword evidence="6 9" id="KW-0812">Transmembrane</keyword>
<reference evidence="13" key="1">
    <citation type="submission" date="2016-10" db="EMBL/GenBank/DDBJ databases">
        <authorList>
            <person name="Varghese N."/>
            <person name="Submissions S."/>
        </authorList>
    </citation>
    <scope>NUCLEOTIDE SEQUENCE [LARGE SCALE GENOMIC DNA]</scope>
    <source>
        <strain evidence="13">CGMCC 4.7038</strain>
    </source>
</reference>
<keyword evidence="5 10" id="KW-0500">Molybdenum</keyword>
<proteinExistence type="inferred from homology"/>
<evidence type="ECO:0000256" key="10">
    <source>
        <dbReference type="RuleBase" id="RU365097"/>
    </source>
</evidence>
<dbReference type="RefSeq" id="WP_092380879.1">
    <property type="nucleotide sequence ID" value="NZ_BOPI01000002.1"/>
</dbReference>
<feature type="transmembrane region" description="Helical" evidence="9">
    <location>
        <begin position="192"/>
        <end position="213"/>
    </location>
</feature>
<evidence type="ECO:0000313" key="13">
    <source>
        <dbReference type="Proteomes" id="UP000198707"/>
    </source>
</evidence>